<keyword evidence="3" id="KW-1185">Reference proteome</keyword>
<dbReference type="AlphaFoldDB" id="A0A091CLF9"/>
<proteinExistence type="predicted"/>
<name>A0A091CLF9_FUKDA</name>
<organism evidence="2 3">
    <name type="scientific">Fukomys damarensis</name>
    <name type="common">Damaraland mole rat</name>
    <name type="synonym">Cryptomys damarensis</name>
    <dbReference type="NCBI Taxonomy" id="885580"/>
    <lineage>
        <taxon>Eukaryota</taxon>
        <taxon>Metazoa</taxon>
        <taxon>Chordata</taxon>
        <taxon>Craniata</taxon>
        <taxon>Vertebrata</taxon>
        <taxon>Euteleostomi</taxon>
        <taxon>Mammalia</taxon>
        <taxon>Eutheria</taxon>
        <taxon>Euarchontoglires</taxon>
        <taxon>Glires</taxon>
        <taxon>Rodentia</taxon>
        <taxon>Hystricomorpha</taxon>
        <taxon>Bathyergidae</taxon>
        <taxon>Fukomys</taxon>
    </lineage>
</organism>
<gene>
    <name evidence="2" type="ORF">H920_19978</name>
</gene>
<evidence type="ECO:0000256" key="1">
    <source>
        <dbReference type="SAM" id="MobiDB-lite"/>
    </source>
</evidence>
<evidence type="ECO:0000313" key="3">
    <source>
        <dbReference type="Proteomes" id="UP000028990"/>
    </source>
</evidence>
<dbReference type="Proteomes" id="UP000028990">
    <property type="component" value="Unassembled WGS sequence"/>
</dbReference>
<protein>
    <submittedName>
        <fullName evidence="2">Uncharacterized protein</fullName>
    </submittedName>
</protein>
<reference evidence="2 3" key="1">
    <citation type="submission" date="2013-11" db="EMBL/GenBank/DDBJ databases">
        <title>The Damaraland mole rat (Fukomys damarensis) genome and evolution of African mole rats.</title>
        <authorList>
            <person name="Gladyshev V.N."/>
            <person name="Fang X."/>
        </authorList>
    </citation>
    <scope>NUCLEOTIDE SEQUENCE [LARGE SCALE GENOMIC DNA]</scope>
    <source>
        <tissue evidence="2">Liver</tissue>
    </source>
</reference>
<accession>A0A091CLF9</accession>
<sequence length="125" mass="13551">MVWLQAIPARAPPPPQLLGPSQIAAWKRAAQVHKQQPEACPDTIGNKKPAQTPAIQVLSPQPKALPDNSYAGGQDLVRGIPRYHPKCAQAPARTLPRQQGNKGIQKATRNWCSGEQQRKGHSVAC</sequence>
<feature type="region of interest" description="Disordered" evidence="1">
    <location>
        <begin position="88"/>
        <end position="125"/>
    </location>
</feature>
<feature type="compositionally biased region" description="Polar residues" evidence="1">
    <location>
        <begin position="96"/>
        <end position="115"/>
    </location>
</feature>
<dbReference type="EMBL" id="KN125355">
    <property type="protein sequence ID" value="KFO18637.1"/>
    <property type="molecule type" value="Genomic_DNA"/>
</dbReference>
<evidence type="ECO:0000313" key="2">
    <source>
        <dbReference type="EMBL" id="KFO18637.1"/>
    </source>
</evidence>